<sequence>MKHLLVLLSVFLCKTLFAQNAIGLPAIVNYDRSQYQGNGQTWDIDTDSRGILYFANNEGLLSFNGTYWQLLPVPNSTRLRSVKTDSDGRIYVGAQDDFGYYLPDSQGILQYTSLKKLIPAGHTAFADIWNIALYNHGVYFRSNNKIFEYRDHRITVYDAPAEWKVLCSTPYGLYAQDLQQGLYCYRQRSWQRINTAVSSQQMLITAILQQQQDTLLIATLKNGFFRLCGQQLIPLPTAADSLLYRNRIYCAIPLANGQLAAGTFSGGCYIIDSNNGKIIQQFTRDEGLQNNNVLKLFTDRQQNIWLALDNGIDLLHYNTAIKRISPDNSNLQTTYAARIFQHRLYIGTSDGLFSTPLEDAADVSFSRGRFQPVNNTKGQVWHLSVTDNRLMMGHHEGAYEIKGNTAVPLLKDIGCWRYLPAGGGLLAGCYNGLAYMRFNDTGVRVNKHLSGLYESLRFLAPDGPQHLWSSHPYRGVYRLVLSGDTALSARLYTQQEGLPSNYNNYVFSIRHQMVVATRQGIYEFDSLTQRFHPSPAYQQYFGHQPVEYLTEDSTGNIWFVAGKQPGVIDAQLHQVVRFPELAGNIINGFIFIYPYNRENIFFGAEKGMLHLNYRKYTDRSDRPAVWITEVKAHRKKDSLLQGGYAPQHPSLPVVLPNSWKDFHFRFSSPVYNQDNNITYRYQLRGFEKTPGAWTGKTEKEYTNLPPGKYTFVVQAKNNLHHLSDTATFTFVILPPWYQTQAARAAWVLLLLFLICSLYLRQRKKFAAAREQHRKEQEQLQISHQLELKKNAMLLMSLKNEKLESDVQHKNRELATATMNLVQKGKLLSQIREEFLQSIRKMGDPSPLPQFKKVLRLFDEAENNEEEWTAFSRHFDEVHNNFLLTLKKQYPELTITDLKLCAFLRLNLTTKEIAQLLGISVRGVETSRYRLRKKLQLSGDTTLHHFLFGI</sequence>
<keyword evidence="3" id="KW-1185">Reference proteome</keyword>
<evidence type="ECO:0000313" key="3">
    <source>
        <dbReference type="Proteomes" id="UP000281028"/>
    </source>
</evidence>
<dbReference type="InterPro" id="IPR036388">
    <property type="entry name" value="WH-like_DNA-bd_sf"/>
</dbReference>
<dbReference type="InterPro" id="IPR013783">
    <property type="entry name" value="Ig-like_fold"/>
</dbReference>
<dbReference type="InterPro" id="IPR015943">
    <property type="entry name" value="WD40/YVTN_repeat-like_dom_sf"/>
</dbReference>
<organism evidence="2 3">
    <name type="scientific">Chitinophaga solisilvae</name>
    <dbReference type="NCBI Taxonomy" id="1233460"/>
    <lineage>
        <taxon>Bacteria</taxon>
        <taxon>Pseudomonadati</taxon>
        <taxon>Bacteroidota</taxon>
        <taxon>Chitinophagia</taxon>
        <taxon>Chitinophagales</taxon>
        <taxon>Chitinophagaceae</taxon>
        <taxon>Chitinophaga</taxon>
    </lineage>
</organism>
<dbReference type="InterPro" id="IPR016032">
    <property type="entry name" value="Sig_transdc_resp-reg_C-effctor"/>
</dbReference>
<dbReference type="Proteomes" id="UP000281028">
    <property type="component" value="Unassembled WGS sequence"/>
</dbReference>
<dbReference type="PANTHER" id="PTHR43547">
    <property type="entry name" value="TWO-COMPONENT HISTIDINE KINASE"/>
    <property type="match status" value="1"/>
</dbReference>
<dbReference type="EMBL" id="RIAR02000001">
    <property type="protein sequence ID" value="NSL86294.1"/>
    <property type="molecule type" value="Genomic_DNA"/>
</dbReference>
<name>A0A433WGR1_9BACT</name>
<dbReference type="SMART" id="SM00421">
    <property type="entry name" value="HTH_LUXR"/>
    <property type="match status" value="1"/>
</dbReference>
<comment type="caution">
    <text evidence="2">The sequence shown here is derived from an EMBL/GenBank/DDBJ whole genome shotgun (WGS) entry which is preliminary data.</text>
</comment>
<dbReference type="InterPro" id="IPR000792">
    <property type="entry name" value="Tscrpt_reg_LuxR_C"/>
</dbReference>
<dbReference type="PANTHER" id="PTHR43547:SF2">
    <property type="entry name" value="HYBRID SIGNAL TRANSDUCTION HISTIDINE KINASE C"/>
    <property type="match status" value="1"/>
</dbReference>
<dbReference type="InterPro" id="IPR011123">
    <property type="entry name" value="Y_Y_Y"/>
</dbReference>
<proteinExistence type="predicted"/>
<dbReference type="Pfam" id="PF07495">
    <property type="entry name" value="Y_Y_Y"/>
    <property type="match status" value="1"/>
</dbReference>
<accession>A0A433WGR1</accession>
<protein>
    <submittedName>
        <fullName evidence="2">Transcriptional regulator</fullName>
    </submittedName>
</protein>
<dbReference type="Gene3D" id="2.60.40.10">
    <property type="entry name" value="Immunoglobulins"/>
    <property type="match status" value="1"/>
</dbReference>
<dbReference type="Gene3D" id="1.10.10.10">
    <property type="entry name" value="Winged helix-like DNA-binding domain superfamily/Winged helix DNA-binding domain"/>
    <property type="match status" value="1"/>
</dbReference>
<dbReference type="Gene3D" id="2.130.10.10">
    <property type="entry name" value="YVTN repeat-like/Quinoprotein amine dehydrogenase"/>
    <property type="match status" value="2"/>
</dbReference>
<dbReference type="GO" id="GO:0000155">
    <property type="term" value="F:phosphorelay sensor kinase activity"/>
    <property type="evidence" value="ECO:0007669"/>
    <property type="project" value="TreeGrafter"/>
</dbReference>
<evidence type="ECO:0000313" key="2">
    <source>
        <dbReference type="EMBL" id="NSL86294.1"/>
    </source>
</evidence>
<dbReference type="OrthoDB" id="9809670at2"/>
<reference evidence="2" key="1">
    <citation type="submission" date="2020-05" db="EMBL/GenBank/DDBJ databases">
        <title>Chitinophaga laudate sp. nov., isolated from a tropical peat swamp.</title>
        <authorList>
            <person name="Goh C.B.S."/>
            <person name="Lee M.S."/>
            <person name="Parimannan S."/>
            <person name="Pasbakhsh P."/>
            <person name="Yule C.M."/>
            <person name="Rajandas H."/>
            <person name="Loke S."/>
            <person name="Croft L."/>
            <person name="Tan J.B.L."/>
        </authorList>
    </citation>
    <scope>NUCLEOTIDE SEQUENCE</scope>
    <source>
        <strain evidence="2">Mgbs1</strain>
    </source>
</reference>
<dbReference type="GO" id="GO:0003677">
    <property type="term" value="F:DNA binding"/>
    <property type="evidence" value="ECO:0007669"/>
    <property type="project" value="InterPro"/>
</dbReference>
<dbReference type="AlphaFoldDB" id="A0A433WGR1"/>
<gene>
    <name evidence="2" type="ORF">ECE50_005615</name>
</gene>
<dbReference type="GO" id="GO:0006355">
    <property type="term" value="P:regulation of DNA-templated transcription"/>
    <property type="evidence" value="ECO:0007669"/>
    <property type="project" value="InterPro"/>
</dbReference>
<dbReference type="SUPFAM" id="SSF46894">
    <property type="entry name" value="C-terminal effector domain of the bipartite response regulators"/>
    <property type="match status" value="1"/>
</dbReference>
<evidence type="ECO:0000256" key="1">
    <source>
        <dbReference type="ARBA" id="ARBA00022553"/>
    </source>
</evidence>
<dbReference type="SUPFAM" id="SSF63829">
    <property type="entry name" value="Calcium-dependent phosphotriesterase"/>
    <property type="match status" value="2"/>
</dbReference>
<keyword evidence="1" id="KW-0597">Phosphoprotein</keyword>